<proteinExistence type="predicted"/>
<evidence type="ECO:0000313" key="3">
    <source>
        <dbReference type="Proteomes" id="UP000030762"/>
    </source>
</evidence>
<dbReference type="PANTHER" id="PTHR13538:SF4">
    <property type="entry name" value="N-ALPHA-ACETYLTRANSFERASE 80"/>
    <property type="match status" value="1"/>
</dbReference>
<dbReference type="GO" id="GO:0005737">
    <property type="term" value="C:cytoplasm"/>
    <property type="evidence" value="ECO:0007669"/>
    <property type="project" value="TreeGrafter"/>
</dbReference>
<dbReference type="InterPro" id="IPR039840">
    <property type="entry name" value="NAA80"/>
</dbReference>
<organism evidence="2 3">
    <name type="scientific">Saprolegnia diclina (strain VS20)</name>
    <dbReference type="NCBI Taxonomy" id="1156394"/>
    <lineage>
        <taxon>Eukaryota</taxon>
        <taxon>Sar</taxon>
        <taxon>Stramenopiles</taxon>
        <taxon>Oomycota</taxon>
        <taxon>Saprolegniomycetes</taxon>
        <taxon>Saprolegniales</taxon>
        <taxon>Saprolegniaceae</taxon>
        <taxon>Saprolegnia</taxon>
    </lineage>
</organism>
<evidence type="ECO:0000259" key="1">
    <source>
        <dbReference type="PROSITE" id="PS51186"/>
    </source>
</evidence>
<dbReference type="Pfam" id="PF13508">
    <property type="entry name" value="Acetyltransf_7"/>
    <property type="match status" value="1"/>
</dbReference>
<dbReference type="GeneID" id="19941175"/>
<dbReference type="SUPFAM" id="SSF55729">
    <property type="entry name" value="Acyl-CoA N-acyltransferases (Nat)"/>
    <property type="match status" value="1"/>
</dbReference>
<evidence type="ECO:0000313" key="2">
    <source>
        <dbReference type="EMBL" id="EQC42724.1"/>
    </source>
</evidence>
<dbReference type="PANTHER" id="PTHR13538">
    <property type="entry name" value="N-ACETYLTRANSFERASE 6"/>
    <property type="match status" value="1"/>
</dbReference>
<dbReference type="PROSITE" id="PS51186">
    <property type="entry name" value="GNAT"/>
    <property type="match status" value="1"/>
</dbReference>
<name>T0QWV6_SAPDV</name>
<sequence>MRSVAVDSVVLSERQDLTEAVFELLQDQWPIHAETRRRSLSPSPNEERVLLLTSTCDTGLDHGVVAHAQLKWPQPHVCLVVSVVVHRAHRRQHVGETLMAAVDARIRASNRTNGPVTTYVWTADQEAFFERVGYRTCAPFDGRHRAVARLDQVQQHNLSSLLQRRSAADDNSRLDVTWLSKTLV</sequence>
<dbReference type="EMBL" id="JH767132">
    <property type="protein sequence ID" value="EQC42724.1"/>
    <property type="molecule type" value="Genomic_DNA"/>
</dbReference>
<dbReference type="RefSeq" id="XP_008604147.1">
    <property type="nucleotide sequence ID" value="XM_008605925.1"/>
</dbReference>
<dbReference type="GO" id="GO:0008080">
    <property type="term" value="F:N-acetyltransferase activity"/>
    <property type="evidence" value="ECO:0007669"/>
    <property type="project" value="InterPro"/>
</dbReference>
<feature type="domain" description="N-acetyltransferase" evidence="1">
    <location>
        <begin position="8"/>
        <end position="154"/>
    </location>
</feature>
<dbReference type="OrthoDB" id="329272at2759"/>
<dbReference type="AlphaFoldDB" id="T0QWV6"/>
<dbReference type="GO" id="GO:1905502">
    <property type="term" value="F:acetyl-CoA binding"/>
    <property type="evidence" value="ECO:0007669"/>
    <property type="project" value="TreeGrafter"/>
</dbReference>
<reference evidence="2 3" key="1">
    <citation type="submission" date="2012-04" db="EMBL/GenBank/DDBJ databases">
        <title>The Genome Sequence of Saprolegnia declina VS20.</title>
        <authorList>
            <consortium name="The Broad Institute Genome Sequencing Platform"/>
            <person name="Russ C."/>
            <person name="Nusbaum C."/>
            <person name="Tyler B."/>
            <person name="van West P."/>
            <person name="Dieguez-Uribeondo J."/>
            <person name="de Bruijn I."/>
            <person name="Tripathy S."/>
            <person name="Jiang R."/>
            <person name="Young S.K."/>
            <person name="Zeng Q."/>
            <person name="Gargeya S."/>
            <person name="Fitzgerald M."/>
            <person name="Haas B."/>
            <person name="Abouelleil A."/>
            <person name="Alvarado L."/>
            <person name="Arachchi H.M."/>
            <person name="Berlin A."/>
            <person name="Chapman S.B."/>
            <person name="Goldberg J."/>
            <person name="Griggs A."/>
            <person name="Gujja S."/>
            <person name="Hansen M."/>
            <person name="Howarth C."/>
            <person name="Imamovic A."/>
            <person name="Larimer J."/>
            <person name="McCowen C."/>
            <person name="Montmayeur A."/>
            <person name="Murphy C."/>
            <person name="Neiman D."/>
            <person name="Pearson M."/>
            <person name="Priest M."/>
            <person name="Roberts A."/>
            <person name="Saif S."/>
            <person name="Shea T."/>
            <person name="Sisk P."/>
            <person name="Sykes S."/>
            <person name="Wortman J."/>
            <person name="Nusbaum C."/>
            <person name="Birren B."/>
        </authorList>
    </citation>
    <scope>NUCLEOTIDE SEQUENCE [LARGE SCALE GENOMIC DNA]</scope>
    <source>
        <strain evidence="2 3">VS20</strain>
    </source>
</reference>
<dbReference type="InterPro" id="IPR000182">
    <property type="entry name" value="GNAT_dom"/>
</dbReference>
<dbReference type="VEuPathDB" id="FungiDB:SDRG_00448"/>
<accession>T0QWV6</accession>
<dbReference type="InterPro" id="IPR016181">
    <property type="entry name" value="Acyl_CoA_acyltransferase"/>
</dbReference>
<keyword evidence="3" id="KW-1185">Reference proteome</keyword>
<dbReference type="Gene3D" id="3.40.630.30">
    <property type="match status" value="1"/>
</dbReference>
<dbReference type="InParanoid" id="T0QWV6"/>
<dbReference type="eggNOG" id="KOG3397">
    <property type="taxonomic scope" value="Eukaryota"/>
</dbReference>
<dbReference type="STRING" id="1156394.T0QWV6"/>
<dbReference type="Proteomes" id="UP000030762">
    <property type="component" value="Unassembled WGS sequence"/>
</dbReference>
<protein>
    <recommendedName>
        <fullName evidence="1">N-acetyltransferase domain-containing protein</fullName>
    </recommendedName>
</protein>
<gene>
    <name evidence="2" type="ORF">SDRG_00448</name>
</gene>